<keyword evidence="6" id="KW-0963">Cytoplasm</keyword>
<feature type="binding site" evidence="6">
    <location>
        <begin position="37"/>
        <end position="39"/>
    </location>
    <ligand>
        <name>S-adenosyl-L-methionine</name>
        <dbReference type="ChEBI" id="CHEBI:59789"/>
    </ligand>
</feature>
<evidence type="ECO:0000256" key="2">
    <source>
        <dbReference type="ARBA" id="ARBA00022552"/>
    </source>
</evidence>
<dbReference type="Gene3D" id="1.10.150.170">
    <property type="entry name" value="Putative methyltransferase TM0872, insert domain"/>
    <property type="match status" value="1"/>
</dbReference>
<evidence type="ECO:0000313" key="7">
    <source>
        <dbReference type="EMBL" id="PVY44700.1"/>
    </source>
</evidence>
<dbReference type="GO" id="GO:0005737">
    <property type="term" value="C:cytoplasm"/>
    <property type="evidence" value="ECO:0007669"/>
    <property type="project" value="UniProtKB-SubCell"/>
</dbReference>
<comment type="similarity">
    <text evidence="1 6">Belongs to the methyltransferase superfamily. RsmH family.</text>
</comment>
<dbReference type="Pfam" id="PF01795">
    <property type="entry name" value="Methyltransf_5"/>
    <property type="match status" value="1"/>
</dbReference>
<feature type="binding site" evidence="6">
    <location>
        <position position="111"/>
    </location>
    <ligand>
        <name>S-adenosyl-L-methionine</name>
        <dbReference type="ChEBI" id="CHEBI:59789"/>
    </ligand>
</feature>
<keyword evidence="3 6" id="KW-0489">Methyltransferase</keyword>
<keyword evidence="5 6" id="KW-0949">S-adenosyl-L-methionine</keyword>
<dbReference type="Gene3D" id="3.40.50.150">
    <property type="entry name" value="Vaccinia Virus protein VP39"/>
    <property type="match status" value="1"/>
</dbReference>
<proteinExistence type="inferred from homology"/>
<reference evidence="7 8" key="1">
    <citation type="submission" date="2018-04" db="EMBL/GenBank/DDBJ databases">
        <title>Genomic Encyclopedia of Type Strains, Phase IV (KMG-IV): sequencing the most valuable type-strain genomes for metagenomic binning, comparative biology and taxonomic classification.</title>
        <authorList>
            <person name="Goeker M."/>
        </authorList>
    </citation>
    <scope>NUCLEOTIDE SEQUENCE [LARGE SCALE GENOMIC DNA]</scope>
    <source>
        <strain evidence="7 8">DSM 14823</strain>
    </source>
</reference>
<keyword evidence="4 6" id="KW-0808">Transferase</keyword>
<dbReference type="GO" id="GO:0071424">
    <property type="term" value="F:rRNA (cytosine-N4-)-methyltransferase activity"/>
    <property type="evidence" value="ECO:0007669"/>
    <property type="project" value="UniProtKB-UniRule"/>
</dbReference>
<organism evidence="7 8">
    <name type="scientific">Victivallis vadensis</name>
    <dbReference type="NCBI Taxonomy" id="172901"/>
    <lineage>
        <taxon>Bacteria</taxon>
        <taxon>Pseudomonadati</taxon>
        <taxon>Lentisphaerota</taxon>
        <taxon>Lentisphaeria</taxon>
        <taxon>Victivallales</taxon>
        <taxon>Victivallaceae</taxon>
        <taxon>Victivallis</taxon>
    </lineage>
</organism>
<keyword evidence="8" id="KW-1185">Reference proteome</keyword>
<dbReference type="RefSeq" id="WP_116883026.1">
    <property type="nucleotide sequence ID" value="NZ_CABMMC010000003.1"/>
</dbReference>
<dbReference type="InterPro" id="IPR029063">
    <property type="entry name" value="SAM-dependent_MTases_sf"/>
</dbReference>
<sequence length="314" mass="34466">MEAAFEHIPVLRREVLKYLTFPSDRPARLIDGTVGGGGHSALLLRRYPQLELLGIDRDENALAKAAETLAFAGNRVTLVRGDYSSLAGRAAEHGWEEVDGILLDIGVSSPQLDHAGRGFSWRAEGPLDMRMDQRSELTASRFLNRASEQELERVLREYGEVDKSRRVAAAIVKKRETHPFATTADLVGLCDEVLGKSKPGKLPAPTLVFQALRIAVNDELGELERALPAAEKLLKKGGRIVVISFHSLEDRIVKNYFRDAAASCICPPGLPVCVCGKQSTLKVLTNKVVTAREDELAENRRSAPARLRAAEKLV</sequence>
<comment type="caution">
    <text evidence="7">The sequence shown here is derived from an EMBL/GenBank/DDBJ whole genome shotgun (WGS) entry which is preliminary data.</text>
</comment>
<dbReference type="EMBL" id="QEKH01000005">
    <property type="protein sequence ID" value="PVY44700.1"/>
    <property type="molecule type" value="Genomic_DNA"/>
</dbReference>
<dbReference type="PANTHER" id="PTHR11265:SF0">
    <property type="entry name" value="12S RRNA N4-METHYLCYTIDINE METHYLTRANSFERASE"/>
    <property type="match status" value="1"/>
</dbReference>
<name>A0A2U1B7Q9_9BACT</name>
<dbReference type="AlphaFoldDB" id="A0A2U1B7Q9"/>
<comment type="catalytic activity">
    <reaction evidence="6">
        <text>cytidine(1402) in 16S rRNA + S-adenosyl-L-methionine = N(4)-methylcytidine(1402) in 16S rRNA + S-adenosyl-L-homocysteine + H(+)</text>
        <dbReference type="Rhea" id="RHEA:42928"/>
        <dbReference type="Rhea" id="RHEA-COMP:10286"/>
        <dbReference type="Rhea" id="RHEA-COMP:10287"/>
        <dbReference type="ChEBI" id="CHEBI:15378"/>
        <dbReference type="ChEBI" id="CHEBI:57856"/>
        <dbReference type="ChEBI" id="CHEBI:59789"/>
        <dbReference type="ChEBI" id="CHEBI:74506"/>
        <dbReference type="ChEBI" id="CHEBI:82748"/>
        <dbReference type="EC" id="2.1.1.199"/>
    </reaction>
</comment>
<evidence type="ECO:0000256" key="5">
    <source>
        <dbReference type="ARBA" id="ARBA00022691"/>
    </source>
</evidence>
<evidence type="ECO:0000256" key="3">
    <source>
        <dbReference type="ARBA" id="ARBA00022603"/>
    </source>
</evidence>
<comment type="function">
    <text evidence="6">Specifically methylates the N4 position of cytidine in position 1402 (C1402) of 16S rRNA.</text>
</comment>
<evidence type="ECO:0000256" key="1">
    <source>
        <dbReference type="ARBA" id="ARBA00010396"/>
    </source>
</evidence>
<keyword evidence="2 6" id="KW-0698">rRNA processing</keyword>
<dbReference type="SUPFAM" id="SSF53335">
    <property type="entry name" value="S-adenosyl-L-methionine-dependent methyltransferases"/>
    <property type="match status" value="1"/>
</dbReference>
<dbReference type="EC" id="2.1.1.199" evidence="6"/>
<accession>A0A2U1B7Q9</accession>
<dbReference type="SUPFAM" id="SSF81799">
    <property type="entry name" value="Putative methyltransferase TM0872, insert domain"/>
    <property type="match status" value="1"/>
</dbReference>
<dbReference type="PANTHER" id="PTHR11265">
    <property type="entry name" value="S-ADENOSYL-METHYLTRANSFERASE MRAW"/>
    <property type="match status" value="1"/>
</dbReference>
<dbReference type="OrthoDB" id="9806637at2"/>
<feature type="binding site" evidence="6">
    <location>
        <position position="56"/>
    </location>
    <ligand>
        <name>S-adenosyl-L-methionine</name>
        <dbReference type="ChEBI" id="CHEBI:59789"/>
    </ligand>
</feature>
<gene>
    <name evidence="6" type="primary">rsmH</name>
    <name evidence="7" type="ORF">C8D82_10529</name>
</gene>
<protein>
    <recommendedName>
        <fullName evidence="6">Ribosomal RNA small subunit methyltransferase H</fullName>
        <ecNumber evidence="6">2.1.1.199</ecNumber>
    </recommendedName>
    <alternativeName>
        <fullName evidence="6">16S rRNA m(4)C1402 methyltransferase</fullName>
    </alternativeName>
    <alternativeName>
        <fullName evidence="6">rRNA (cytosine-N(4)-)-methyltransferase RsmH</fullName>
    </alternativeName>
</protein>
<comment type="subcellular location">
    <subcellularLocation>
        <location evidence="6">Cytoplasm</location>
    </subcellularLocation>
</comment>
<dbReference type="CDD" id="cd02440">
    <property type="entry name" value="AdoMet_MTases"/>
    <property type="match status" value="1"/>
</dbReference>
<dbReference type="InterPro" id="IPR023397">
    <property type="entry name" value="SAM-dep_MeTrfase_MraW_recog"/>
</dbReference>
<dbReference type="Proteomes" id="UP000245959">
    <property type="component" value="Unassembled WGS sequence"/>
</dbReference>
<evidence type="ECO:0000256" key="4">
    <source>
        <dbReference type="ARBA" id="ARBA00022679"/>
    </source>
</evidence>
<feature type="binding site" evidence="6">
    <location>
        <position position="104"/>
    </location>
    <ligand>
        <name>S-adenosyl-L-methionine</name>
        <dbReference type="ChEBI" id="CHEBI:59789"/>
    </ligand>
</feature>
<feature type="binding site" evidence="6">
    <location>
        <position position="83"/>
    </location>
    <ligand>
        <name>S-adenosyl-L-methionine</name>
        <dbReference type="ChEBI" id="CHEBI:59789"/>
    </ligand>
</feature>
<dbReference type="GO" id="GO:0070475">
    <property type="term" value="P:rRNA base methylation"/>
    <property type="evidence" value="ECO:0007669"/>
    <property type="project" value="UniProtKB-UniRule"/>
</dbReference>
<dbReference type="InterPro" id="IPR002903">
    <property type="entry name" value="RsmH"/>
</dbReference>
<dbReference type="NCBIfam" id="TIGR00006">
    <property type="entry name" value="16S rRNA (cytosine(1402)-N(4))-methyltransferase RsmH"/>
    <property type="match status" value="1"/>
</dbReference>
<dbReference type="PIRSF" id="PIRSF004486">
    <property type="entry name" value="MraW"/>
    <property type="match status" value="1"/>
</dbReference>
<evidence type="ECO:0000256" key="6">
    <source>
        <dbReference type="HAMAP-Rule" id="MF_01007"/>
    </source>
</evidence>
<evidence type="ECO:0000313" key="8">
    <source>
        <dbReference type="Proteomes" id="UP000245959"/>
    </source>
</evidence>
<dbReference type="HAMAP" id="MF_01007">
    <property type="entry name" value="16SrRNA_methyltr_H"/>
    <property type="match status" value="1"/>
</dbReference>
<dbReference type="GeneID" id="78294349"/>